<gene>
    <name evidence="3" type="ORF">IQ235_12605</name>
</gene>
<dbReference type="GO" id="GO:0016757">
    <property type="term" value="F:glycosyltransferase activity"/>
    <property type="evidence" value="ECO:0007669"/>
    <property type="project" value="UniProtKB-KW"/>
</dbReference>
<dbReference type="PANTHER" id="PTHR12526:SF510">
    <property type="entry name" value="D-INOSITOL 3-PHOSPHATE GLYCOSYLTRANSFERASE"/>
    <property type="match status" value="1"/>
</dbReference>
<dbReference type="SUPFAM" id="SSF53756">
    <property type="entry name" value="UDP-Glycosyltransferase/glycogen phosphorylase"/>
    <property type="match status" value="1"/>
</dbReference>
<evidence type="ECO:0000256" key="2">
    <source>
        <dbReference type="ARBA" id="ARBA00022679"/>
    </source>
</evidence>
<dbReference type="RefSeq" id="WP_264321819.1">
    <property type="nucleotide sequence ID" value="NZ_JADEXN010000221.1"/>
</dbReference>
<organism evidence="3 4">
    <name type="scientific">Zarconia navalis LEGE 11467</name>
    <dbReference type="NCBI Taxonomy" id="1828826"/>
    <lineage>
        <taxon>Bacteria</taxon>
        <taxon>Bacillati</taxon>
        <taxon>Cyanobacteriota</taxon>
        <taxon>Cyanophyceae</taxon>
        <taxon>Oscillatoriophycideae</taxon>
        <taxon>Oscillatoriales</taxon>
        <taxon>Oscillatoriales incertae sedis</taxon>
        <taxon>Zarconia</taxon>
        <taxon>Zarconia navalis</taxon>
    </lineage>
</organism>
<dbReference type="Proteomes" id="UP000621799">
    <property type="component" value="Unassembled WGS sequence"/>
</dbReference>
<evidence type="ECO:0000313" key="4">
    <source>
        <dbReference type="Proteomes" id="UP000621799"/>
    </source>
</evidence>
<keyword evidence="4" id="KW-1185">Reference proteome</keyword>
<name>A0A928ZAE2_9CYAN</name>
<protein>
    <submittedName>
        <fullName evidence="3">Glycosyltransferase family 4 protein</fullName>
    </submittedName>
</protein>
<sequence length="190" mass="20865">AIARTQLGIPDGVSVVGWVGRLHCSMKGTDDFLRVVALLPDRFWGLVVGSGPDLDALKRLAVSLGIDRRVVFTGLLENPAIANRAMDVFCLTSHWEPFGLVVAEAMACAVPVVGFPCTGGVNELLTPETGCVLPDRNLPAIARAIVEAVEHPDLWHLHRERAISQLKERHNWEQNTAHLALAYQQLFRFT</sequence>
<evidence type="ECO:0000313" key="3">
    <source>
        <dbReference type="EMBL" id="MBE9041621.1"/>
    </source>
</evidence>
<proteinExistence type="predicted"/>
<dbReference type="EMBL" id="JADEXN010000221">
    <property type="protein sequence ID" value="MBE9041621.1"/>
    <property type="molecule type" value="Genomic_DNA"/>
</dbReference>
<keyword evidence="2" id="KW-0808">Transferase</keyword>
<comment type="caution">
    <text evidence="3">The sequence shown here is derived from an EMBL/GenBank/DDBJ whole genome shotgun (WGS) entry which is preliminary data.</text>
</comment>
<dbReference type="CDD" id="cd03801">
    <property type="entry name" value="GT4_PimA-like"/>
    <property type="match status" value="1"/>
</dbReference>
<dbReference type="Gene3D" id="3.40.50.2000">
    <property type="entry name" value="Glycogen Phosphorylase B"/>
    <property type="match status" value="1"/>
</dbReference>
<evidence type="ECO:0000256" key="1">
    <source>
        <dbReference type="ARBA" id="ARBA00022676"/>
    </source>
</evidence>
<keyword evidence="1" id="KW-0328">Glycosyltransferase</keyword>
<dbReference type="AlphaFoldDB" id="A0A928ZAE2"/>
<accession>A0A928ZAE2</accession>
<dbReference type="PANTHER" id="PTHR12526">
    <property type="entry name" value="GLYCOSYLTRANSFERASE"/>
    <property type="match status" value="1"/>
</dbReference>
<dbReference type="Pfam" id="PF13692">
    <property type="entry name" value="Glyco_trans_1_4"/>
    <property type="match status" value="1"/>
</dbReference>
<reference evidence="3" key="1">
    <citation type="submission" date="2020-10" db="EMBL/GenBank/DDBJ databases">
        <authorList>
            <person name="Castelo-Branco R."/>
            <person name="Eusebio N."/>
            <person name="Adriana R."/>
            <person name="Vieira A."/>
            <person name="Brugerolle De Fraissinette N."/>
            <person name="Rezende De Castro R."/>
            <person name="Schneider M.P."/>
            <person name="Vasconcelos V."/>
            <person name="Leao P.N."/>
        </authorList>
    </citation>
    <scope>NUCLEOTIDE SEQUENCE</scope>
    <source>
        <strain evidence="3">LEGE 11467</strain>
    </source>
</reference>
<feature type="non-terminal residue" evidence="3">
    <location>
        <position position="1"/>
    </location>
</feature>